<dbReference type="PANTHER" id="PTHR43764:SF1">
    <property type="entry name" value="MOLYBDOPTERIN MOLYBDOTRANSFERASE"/>
    <property type="match status" value="1"/>
</dbReference>
<keyword evidence="6" id="KW-1185">Reference proteome</keyword>
<dbReference type="SUPFAM" id="SSF53218">
    <property type="entry name" value="Molybdenum cofactor biosynthesis proteins"/>
    <property type="match status" value="1"/>
</dbReference>
<comment type="pathway">
    <text evidence="1">Cofactor biosynthesis; molybdopterin biosynthesis.</text>
</comment>
<dbReference type="CDD" id="cd00886">
    <property type="entry name" value="MogA_MoaB"/>
    <property type="match status" value="1"/>
</dbReference>
<dbReference type="PANTHER" id="PTHR43764">
    <property type="entry name" value="MOLYBDENUM COFACTOR BIOSYNTHESIS"/>
    <property type="match status" value="1"/>
</dbReference>
<dbReference type="Gene3D" id="3.40.980.10">
    <property type="entry name" value="MoaB/Mog-like domain"/>
    <property type="match status" value="1"/>
</dbReference>
<keyword evidence="2" id="KW-0501">Molybdenum cofactor biosynthesis</keyword>
<evidence type="ECO:0000256" key="1">
    <source>
        <dbReference type="ARBA" id="ARBA00005046"/>
    </source>
</evidence>
<dbReference type="UniPathway" id="UPA00344"/>
<proteinExistence type="predicted"/>
<reference evidence="6" key="1">
    <citation type="submission" date="2018-07" db="EMBL/GenBank/DDBJ databases">
        <title>Streptacidiphilus bronchialis DSM 106435 chromosome.</title>
        <authorList>
            <person name="Batra D."/>
            <person name="Gulvik C.A."/>
        </authorList>
    </citation>
    <scope>NUCLEOTIDE SEQUENCE [LARGE SCALE GENOMIC DNA]</scope>
    <source>
        <strain evidence="6">DSM 106435</strain>
    </source>
</reference>
<dbReference type="OrthoDB" id="9794429at2"/>
<dbReference type="InterPro" id="IPR008284">
    <property type="entry name" value="MoCF_biosynth_CS"/>
</dbReference>
<accession>A0A345SZG1</accession>
<dbReference type="InterPro" id="IPR001453">
    <property type="entry name" value="MoaB/Mog_dom"/>
</dbReference>
<gene>
    <name evidence="5" type="ORF">C7M71_018530</name>
</gene>
<dbReference type="PROSITE" id="PS01078">
    <property type="entry name" value="MOCF_BIOSYNTHESIS_1"/>
    <property type="match status" value="1"/>
</dbReference>
<feature type="compositionally biased region" description="Basic and acidic residues" evidence="3">
    <location>
        <begin position="168"/>
        <end position="187"/>
    </location>
</feature>
<protein>
    <submittedName>
        <fullName evidence="5">MogA/MoaB family molybdenum cofactor biosynthesis protein</fullName>
    </submittedName>
</protein>
<name>A0A345SZG1_9ACTN</name>
<evidence type="ECO:0000256" key="3">
    <source>
        <dbReference type="SAM" id="MobiDB-lite"/>
    </source>
</evidence>
<evidence type="ECO:0000313" key="5">
    <source>
        <dbReference type="EMBL" id="AXI79116.1"/>
    </source>
</evidence>
<dbReference type="NCBIfam" id="TIGR00177">
    <property type="entry name" value="molyb_syn"/>
    <property type="match status" value="1"/>
</dbReference>
<organism evidence="5 6">
    <name type="scientific">Peterkaempfera bronchialis</name>
    <dbReference type="NCBI Taxonomy" id="2126346"/>
    <lineage>
        <taxon>Bacteria</taxon>
        <taxon>Bacillati</taxon>
        <taxon>Actinomycetota</taxon>
        <taxon>Actinomycetes</taxon>
        <taxon>Kitasatosporales</taxon>
        <taxon>Streptomycetaceae</taxon>
        <taxon>Peterkaempfera</taxon>
    </lineage>
</organism>
<dbReference type="Pfam" id="PF00994">
    <property type="entry name" value="MoCF_biosynth"/>
    <property type="match status" value="1"/>
</dbReference>
<dbReference type="Proteomes" id="UP000249340">
    <property type="component" value="Chromosome"/>
</dbReference>
<feature type="domain" description="MoaB/Mog" evidence="4">
    <location>
        <begin position="20"/>
        <end position="162"/>
    </location>
</feature>
<sequence length="199" mass="20177">MAAGRRPVSTAPAGPVGRALALTVSNRAAAGVYPDRGGPLLVEGLAAMGFAVDGPQVVPDGEPVEAALRGAVAAGYDVVLTTGGTGISPTDRTPEMTARVIDRPVPGIAEAVRAHGRGKVPAAVLSRGLSGLAGQTLIVNLPGSTGGVRDGLAVLAPLLAHAVDQVRGGDHVHPDAPPPRPEHEQQHQHQQHQQHGSTR</sequence>
<dbReference type="AlphaFoldDB" id="A0A345SZG1"/>
<dbReference type="KEGG" id="stri:C7M71_018530"/>
<evidence type="ECO:0000259" key="4">
    <source>
        <dbReference type="SMART" id="SM00852"/>
    </source>
</evidence>
<dbReference type="EMBL" id="CP031264">
    <property type="protein sequence ID" value="AXI79116.1"/>
    <property type="molecule type" value="Genomic_DNA"/>
</dbReference>
<dbReference type="InterPro" id="IPR036425">
    <property type="entry name" value="MoaB/Mog-like_dom_sf"/>
</dbReference>
<dbReference type="SMART" id="SM00852">
    <property type="entry name" value="MoCF_biosynth"/>
    <property type="match status" value="1"/>
</dbReference>
<dbReference type="GO" id="GO:0006777">
    <property type="term" value="P:Mo-molybdopterin cofactor biosynthetic process"/>
    <property type="evidence" value="ECO:0007669"/>
    <property type="project" value="UniProtKB-KW"/>
</dbReference>
<evidence type="ECO:0000256" key="2">
    <source>
        <dbReference type="ARBA" id="ARBA00023150"/>
    </source>
</evidence>
<feature type="region of interest" description="Disordered" evidence="3">
    <location>
        <begin position="168"/>
        <end position="199"/>
    </location>
</feature>
<dbReference type="InterPro" id="IPR051920">
    <property type="entry name" value="MPT_Adenylyltrnsfr/MoaC-Rel"/>
</dbReference>
<evidence type="ECO:0000313" key="6">
    <source>
        <dbReference type="Proteomes" id="UP000249340"/>
    </source>
</evidence>